<feature type="transmembrane region" description="Helical" evidence="1">
    <location>
        <begin position="184"/>
        <end position="209"/>
    </location>
</feature>
<keyword evidence="1" id="KW-0812">Transmembrane</keyword>
<feature type="transmembrane region" description="Helical" evidence="1">
    <location>
        <begin position="156"/>
        <end position="178"/>
    </location>
</feature>
<protein>
    <submittedName>
        <fullName evidence="2">Uncharacterized protein</fullName>
    </submittedName>
</protein>
<keyword evidence="1" id="KW-1133">Transmembrane helix</keyword>
<organism evidence="2 3">
    <name type="scientific">Pythium insidiosum</name>
    <name type="common">Pythiosis disease agent</name>
    <dbReference type="NCBI Taxonomy" id="114742"/>
    <lineage>
        <taxon>Eukaryota</taxon>
        <taxon>Sar</taxon>
        <taxon>Stramenopiles</taxon>
        <taxon>Oomycota</taxon>
        <taxon>Peronosporomycetes</taxon>
        <taxon>Pythiales</taxon>
        <taxon>Pythiaceae</taxon>
        <taxon>Pythium</taxon>
    </lineage>
</organism>
<accession>A0AAD5QAB0</accession>
<dbReference type="AlphaFoldDB" id="A0AAD5QAB0"/>
<proteinExistence type="predicted"/>
<sequence>MGIPTTRYGAVEVLERAHGRRRQRWSAALLVVEPCRLAGFLLMQAAFAWCVLPLLLVLLVLSVALFPLCGLGLVLLRLGFRSGAVEVAALCDVLLVNSISSDSEQIQIDRADDAARSLLSTRLLSERMVSGLDSLSFESLTVLLYLVTIKMLMASLGLLVVLTATTVPVYILSCALWVDLSSQSLWETLCAFFALALVFVVACIGMDVVTRISVATTRFFCCEPVPAAQPWRQVSASRANVVIIRLAPPIATALDAAAPPST</sequence>
<feature type="transmembrane region" description="Helical" evidence="1">
    <location>
        <begin position="25"/>
        <end position="49"/>
    </location>
</feature>
<dbReference type="Proteomes" id="UP001209570">
    <property type="component" value="Unassembled WGS sequence"/>
</dbReference>
<dbReference type="EMBL" id="JAKCXM010000009">
    <property type="protein sequence ID" value="KAJ0408699.1"/>
    <property type="molecule type" value="Genomic_DNA"/>
</dbReference>
<name>A0AAD5QAB0_PYTIN</name>
<feature type="transmembrane region" description="Helical" evidence="1">
    <location>
        <begin position="55"/>
        <end position="76"/>
    </location>
</feature>
<comment type="caution">
    <text evidence="2">The sequence shown here is derived from an EMBL/GenBank/DDBJ whole genome shotgun (WGS) entry which is preliminary data.</text>
</comment>
<evidence type="ECO:0000313" key="3">
    <source>
        <dbReference type="Proteomes" id="UP001209570"/>
    </source>
</evidence>
<keyword evidence="3" id="KW-1185">Reference proteome</keyword>
<evidence type="ECO:0000256" key="1">
    <source>
        <dbReference type="SAM" id="Phobius"/>
    </source>
</evidence>
<evidence type="ECO:0000313" key="2">
    <source>
        <dbReference type="EMBL" id="KAJ0408699.1"/>
    </source>
</evidence>
<keyword evidence="1" id="KW-0472">Membrane</keyword>
<reference evidence="2" key="1">
    <citation type="submission" date="2021-12" db="EMBL/GenBank/DDBJ databases">
        <title>Prjna785345.</title>
        <authorList>
            <person name="Rujirawat T."/>
            <person name="Krajaejun T."/>
        </authorList>
    </citation>
    <scope>NUCLEOTIDE SEQUENCE</scope>
    <source>
        <strain evidence="2">Pi057C3</strain>
    </source>
</reference>
<gene>
    <name evidence="2" type="ORF">P43SY_001923</name>
</gene>